<dbReference type="EMBL" id="JBHSWN010000001">
    <property type="protein sequence ID" value="MFC6792276.1"/>
    <property type="molecule type" value="Genomic_DNA"/>
</dbReference>
<organism evidence="1 2">
    <name type="scientific">Methylobacterium komagatae</name>
    <dbReference type="NCBI Taxonomy" id="374425"/>
    <lineage>
        <taxon>Bacteria</taxon>
        <taxon>Pseudomonadati</taxon>
        <taxon>Pseudomonadota</taxon>
        <taxon>Alphaproteobacteria</taxon>
        <taxon>Hyphomicrobiales</taxon>
        <taxon>Methylobacteriaceae</taxon>
        <taxon>Methylobacterium</taxon>
    </lineage>
</organism>
<dbReference type="Proteomes" id="UP001596292">
    <property type="component" value="Unassembled WGS sequence"/>
</dbReference>
<accession>A0ABW2BQJ5</accession>
<gene>
    <name evidence="1" type="ORF">ACFQE0_23520</name>
</gene>
<reference evidence="2" key="1">
    <citation type="journal article" date="2019" name="Int. J. Syst. Evol. Microbiol.">
        <title>The Global Catalogue of Microorganisms (GCM) 10K type strain sequencing project: providing services to taxonomists for standard genome sequencing and annotation.</title>
        <authorList>
            <consortium name="The Broad Institute Genomics Platform"/>
            <consortium name="The Broad Institute Genome Sequencing Center for Infectious Disease"/>
            <person name="Wu L."/>
            <person name="Ma J."/>
        </authorList>
    </citation>
    <scope>NUCLEOTIDE SEQUENCE [LARGE SCALE GENOMIC DNA]</scope>
    <source>
        <strain evidence="2">CCUG 48316</strain>
    </source>
</reference>
<comment type="caution">
    <text evidence="1">The sequence shown here is derived from an EMBL/GenBank/DDBJ whole genome shotgun (WGS) entry which is preliminary data.</text>
</comment>
<protein>
    <submittedName>
        <fullName evidence="1">Pilus assembly protein PilZ</fullName>
    </submittedName>
</protein>
<evidence type="ECO:0000313" key="2">
    <source>
        <dbReference type="Proteomes" id="UP001596292"/>
    </source>
</evidence>
<keyword evidence="2" id="KW-1185">Reference proteome</keyword>
<dbReference type="RefSeq" id="WP_378973972.1">
    <property type="nucleotide sequence ID" value="NZ_JBHSWN010000001.1"/>
</dbReference>
<evidence type="ECO:0000313" key="1">
    <source>
        <dbReference type="EMBL" id="MFC6792276.1"/>
    </source>
</evidence>
<sequence length="184" mass="19886">MKPVRVAGRLSLDGGGDHPCQADITSPERVVITAAEPGRGGEAVLCRLDGIGLIAGHVASPTGTGFTLIPDLCEARRDRVAARLMWLRNGIDQRAAPRIVPLHRTVVIRSAHDMIAEGEIDDLSKSGARIRLLSPPASHRLWMQGLPVAVGKRFSVIVRTEPGRIAVRFHLPFSDETFNPSVIL</sequence>
<name>A0ABW2BQJ5_9HYPH</name>
<proteinExistence type="predicted"/>